<dbReference type="EMBL" id="ML210993">
    <property type="protein sequence ID" value="TFK92713.1"/>
    <property type="molecule type" value="Genomic_DNA"/>
</dbReference>
<dbReference type="InParanoid" id="A0A5C3Q2Q1"/>
<sequence length="581" mass="65084">MLDETSPNNGSSCGMSTFPVAGIISRQPLVSLARRTPIAFAPPPVQDIRTFQALSASVDQLDESSLMPSSYKHTPDCTWYTLCLTLRPSDSGDPRYRYRVHRRELHLSLDTAESSYWLFQQNFEGLIKDANTGTLFSRPWNEEELREQVPKRRCLPRPDEPPIGHCVRRGYEDGGIVDLERWPVEHDVTFAVPAWDWKKNQKSKTTELKFPLILAKAASEVAARQPVDGNMGLNVPGARAPWENVDATDRVTIYDILRHADCVEGIEEIDGGDLVEVQFIVRLLIPTGTGHQAVGDSKTRSFLYFGKGTPCGMLLENGGLTLPTFSPAMRIFPALDDPTVFCTWDLELVSITLLEPLVDWADHEGLDENQWVKRPIRMADETYLDENANCVENKRAGIRVAFDTCSWCSTLPKRVVASIWSDWFEQDPSNLPGIDEAIWHEGPADRFSRCDILFKFVDSGGQALDLRCSARHFLSSPWSVEAGGIQSCIQTGPGNGHEVTWILGMNFFWSFMVKMETTYSGLRPVPGVHSPTVRFTPQRILCAGVPIAEPWDLPILPDLPPRLQNDLRGSDMPELHPGHSD</sequence>
<evidence type="ECO:0000313" key="2">
    <source>
        <dbReference type="EMBL" id="TFK92713.1"/>
    </source>
</evidence>
<accession>A0A5C3Q2Q1</accession>
<reference evidence="2 3" key="1">
    <citation type="journal article" date="2019" name="Nat. Ecol. Evol.">
        <title>Megaphylogeny resolves global patterns of mushroom evolution.</title>
        <authorList>
            <person name="Varga T."/>
            <person name="Krizsan K."/>
            <person name="Foldi C."/>
            <person name="Dima B."/>
            <person name="Sanchez-Garcia M."/>
            <person name="Sanchez-Ramirez S."/>
            <person name="Szollosi G.J."/>
            <person name="Szarkandi J.G."/>
            <person name="Papp V."/>
            <person name="Albert L."/>
            <person name="Andreopoulos W."/>
            <person name="Angelini C."/>
            <person name="Antonin V."/>
            <person name="Barry K.W."/>
            <person name="Bougher N.L."/>
            <person name="Buchanan P."/>
            <person name="Buyck B."/>
            <person name="Bense V."/>
            <person name="Catcheside P."/>
            <person name="Chovatia M."/>
            <person name="Cooper J."/>
            <person name="Damon W."/>
            <person name="Desjardin D."/>
            <person name="Finy P."/>
            <person name="Geml J."/>
            <person name="Haridas S."/>
            <person name="Hughes K."/>
            <person name="Justo A."/>
            <person name="Karasinski D."/>
            <person name="Kautmanova I."/>
            <person name="Kiss B."/>
            <person name="Kocsube S."/>
            <person name="Kotiranta H."/>
            <person name="LaButti K.M."/>
            <person name="Lechner B.E."/>
            <person name="Liimatainen K."/>
            <person name="Lipzen A."/>
            <person name="Lukacs Z."/>
            <person name="Mihaltcheva S."/>
            <person name="Morgado L.N."/>
            <person name="Niskanen T."/>
            <person name="Noordeloos M.E."/>
            <person name="Ohm R.A."/>
            <person name="Ortiz-Santana B."/>
            <person name="Ovrebo C."/>
            <person name="Racz N."/>
            <person name="Riley R."/>
            <person name="Savchenko A."/>
            <person name="Shiryaev A."/>
            <person name="Soop K."/>
            <person name="Spirin V."/>
            <person name="Szebenyi C."/>
            <person name="Tomsovsky M."/>
            <person name="Tulloss R.E."/>
            <person name="Uehling J."/>
            <person name="Grigoriev I.V."/>
            <person name="Vagvolgyi C."/>
            <person name="Papp T."/>
            <person name="Martin F.M."/>
            <person name="Miettinen O."/>
            <person name="Hibbett D.S."/>
            <person name="Nagy L.G."/>
        </authorList>
    </citation>
    <scope>NUCLEOTIDE SEQUENCE [LARGE SCALE GENOMIC DNA]</scope>
    <source>
        <strain evidence="2 3">HHB13444</strain>
    </source>
</reference>
<evidence type="ECO:0000313" key="3">
    <source>
        <dbReference type="Proteomes" id="UP000308197"/>
    </source>
</evidence>
<feature type="compositionally biased region" description="Basic and acidic residues" evidence="1">
    <location>
        <begin position="568"/>
        <end position="581"/>
    </location>
</feature>
<dbReference type="Proteomes" id="UP000308197">
    <property type="component" value="Unassembled WGS sequence"/>
</dbReference>
<organism evidence="2 3">
    <name type="scientific">Polyporus arcularius HHB13444</name>
    <dbReference type="NCBI Taxonomy" id="1314778"/>
    <lineage>
        <taxon>Eukaryota</taxon>
        <taxon>Fungi</taxon>
        <taxon>Dikarya</taxon>
        <taxon>Basidiomycota</taxon>
        <taxon>Agaricomycotina</taxon>
        <taxon>Agaricomycetes</taxon>
        <taxon>Polyporales</taxon>
        <taxon>Polyporaceae</taxon>
        <taxon>Polyporus</taxon>
    </lineage>
</organism>
<protein>
    <submittedName>
        <fullName evidence="2">Uncharacterized protein</fullName>
    </submittedName>
</protein>
<keyword evidence="3" id="KW-1185">Reference proteome</keyword>
<dbReference type="AlphaFoldDB" id="A0A5C3Q2Q1"/>
<name>A0A5C3Q2Q1_9APHY</name>
<proteinExistence type="predicted"/>
<gene>
    <name evidence="2" type="ORF">K466DRAFT_594976</name>
</gene>
<evidence type="ECO:0000256" key="1">
    <source>
        <dbReference type="SAM" id="MobiDB-lite"/>
    </source>
</evidence>
<feature type="region of interest" description="Disordered" evidence="1">
    <location>
        <begin position="562"/>
        <end position="581"/>
    </location>
</feature>